<evidence type="ECO:0000256" key="6">
    <source>
        <dbReference type="ARBA" id="ARBA00023125"/>
    </source>
</evidence>
<keyword evidence="6" id="KW-0238">DNA-binding</keyword>
<reference evidence="9 10" key="1">
    <citation type="submission" date="2024-02" db="EMBL/GenBank/DDBJ databases">
        <title>Draft genome sequence of Collimonas sp. strain H4R21, an effective mineral-weathering bacterial strain isolated from the beech rhizosphere.</title>
        <authorList>
            <person name="Morin E."/>
            <person name="Uroz S."/>
            <person name="Leveau J.H.J."/>
            <person name="Kumar R."/>
            <person name="Rey M.W."/>
            <person name="Pham J."/>
        </authorList>
    </citation>
    <scope>NUCLEOTIDE SEQUENCE [LARGE SCALE GENOMIC DNA]</scope>
    <source>
        <strain evidence="9 10">H4R21</strain>
    </source>
</reference>
<protein>
    <recommendedName>
        <fullName evidence="8">Abasic site processing protein</fullName>
        <ecNumber evidence="8">3.4.-.-</ecNumber>
    </recommendedName>
</protein>
<proteinExistence type="inferred from homology"/>
<dbReference type="Gene3D" id="3.90.1680.10">
    <property type="entry name" value="SOS response associated peptidase-like"/>
    <property type="match status" value="1"/>
</dbReference>
<keyword evidence="2 8" id="KW-0645">Protease</keyword>
<keyword evidence="5" id="KW-0190">Covalent protein-DNA linkage</keyword>
<evidence type="ECO:0000256" key="7">
    <source>
        <dbReference type="ARBA" id="ARBA00023239"/>
    </source>
</evidence>
<evidence type="ECO:0000256" key="3">
    <source>
        <dbReference type="ARBA" id="ARBA00022763"/>
    </source>
</evidence>
<keyword evidence="7" id="KW-0456">Lyase</keyword>
<dbReference type="InterPro" id="IPR036590">
    <property type="entry name" value="SRAP-like"/>
</dbReference>
<dbReference type="SUPFAM" id="SSF143081">
    <property type="entry name" value="BB1717-like"/>
    <property type="match status" value="1"/>
</dbReference>
<evidence type="ECO:0000256" key="1">
    <source>
        <dbReference type="ARBA" id="ARBA00008136"/>
    </source>
</evidence>
<gene>
    <name evidence="9" type="ORF">V8G57_15755</name>
</gene>
<organism evidence="9 10">
    <name type="scientific">Collimonas rhizosphaerae</name>
    <dbReference type="NCBI Taxonomy" id="3126357"/>
    <lineage>
        <taxon>Bacteria</taxon>
        <taxon>Pseudomonadati</taxon>
        <taxon>Pseudomonadota</taxon>
        <taxon>Betaproteobacteria</taxon>
        <taxon>Burkholderiales</taxon>
        <taxon>Oxalobacteraceae</taxon>
        <taxon>Collimonas</taxon>
    </lineage>
</organism>
<evidence type="ECO:0000256" key="2">
    <source>
        <dbReference type="ARBA" id="ARBA00022670"/>
    </source>
</evidence>
<comment type="caution">
    <text evidence="9">The sequence shown here is derived from an EMBL/GenBank/DDBJ whole genome shotgun (WGS) entry which is preliminary data.</text>
</comment>
<dbReference type="PANTHER" id="PTHR13604">
    <property type="entry name" value="DC12-RELATED"/>
    <property type="match status" value="1"/>
</dbReference>
<keyword evidence="4 8" id="KW-0378">Hydrolase</keyword>
<dbReference type="InterPro" id="IPR003738">
    <property type="entry name" value="SRAP"/>
</dbReference>
<evidence type="ECO:0000256" key="4">
    <source>
        <dbReference type="ARBA" id="ARBA00022801"/>
    </source>
</evidence>
<dbReference type="RefSeq" id="WP_342830181.1">
    <property type="nucleotide sequence ID" value="NZ_JBANDC010000010.1"/>
</dbReference>
<dbReference type="Proteomes" id="UP001495910">
    <property type="component" value="Unassembled WGS sequence"/>
</dbReference>
<evidence type="ECO:0000256" key="8">
    <source>
        <dbReference type="RuleBase" id="RU364100"/>
    </source>
</evidence>
<dbReference type="EMBL" id="JBANDC010000010">
    <property type="protein sequence ID" value="MEM4988849.1"/>
    <property type="molecule type" value="Genomic_DNA"/>
</dbReference>
<evidence type="ECO:0000313" key="9">
    <source>
        <dbReference type="EMBL" id="MEM4988849.1"/>
    </source>
</evidence>
<evidence type="ECO:0000256" key="5">
    <source>
        <dbReference type="ARBA" id="ARBA00023124"/>
    </source>
</evidence>
<sequence>MCVRITQLSTRIEYVTELGAPIDPREWQGGNTIPDFNAAPGRAVLTLHRLSQGKLGSDYLRWGYRTPPAVERDEALEACVLIERAALGRYIRHMWLSGRVLVPINGWYEWTGDNKNRLPWYVRLKNNEPMFLAGVTNYMPGTNQTAERGVAIIADSSISGLIDSGYLRPVVFTSDFALQWLDPRMNRDEAIYLASKYSRPPDDFEWYRVGTAVNKVDLKGELDWAAASALIKPI</sequence>
<dbReference type="EC" id="3.4.-.-" evidence="8"/>
<name>A0ABU9PXX2_9BURK</name>
<dbReference type="PANTHER" id="PTHR13604:SF0">
    <property type="entry name" value="ABASIC SITE PROCESSING PROTEIN HMCES"/>
    <property type="match status" value="1"/>
</dbReference>
<accession>A0ABU9PXX2</accession>
<evidence type="ECO:0000313" key="10">
    <source>
        <dbReference type="Proteomes" id="UP001495910"/>
    </source>
</evidence>
<keyword evidence="3" id="KW-0227">DNA damage</keyword>
<keyword evidence="10" id="KW-1185">Reference proteome</keyword>
<comment type="similarity">
    <text evidence="1 8">Belongs to the SOS response-associated peptidase family.</text>
</comment>
<dbReference type="Pfam" id="PF02586">
    <property type="entry name" value="SRAP"/>
    <property type="match status" value="1"/>
</dbReference>